<comment type="similarity">
    <text evidence="1">Belongs to the histidine acid phosphatase family.</text>
</comment>
<feature type="region of interest" description="Disordered" evidence="3">
    <location>
        <begin position="99"/>
        <end position="128"/>
    </location>
</feature>
<feature type="compositionally biased region" description="Pro residues" evidence="3">
    <location>
        <begin position="263"/>
        <end position="274"/>
    </location>
</feature>
<dbReference type="Gene3D" id="3.40.50.1240">
    <property type="entry name" value="Phosphoglycerate mutase-like"/>
    <property type="match status" value="1"/>
</dbReference>
<evidence type="ECO:0000256" key="4">
    <source>
        <dbReference type="SAM" id="SignalP"/>
    </source>
</evidence>
<dbReference type="InterPro" id="IPR000560">
    <property type="entry name" value="His_Pase_clade-2"/>
</dbReference>
<dbReference type="AlphaFoldDB" id="A0A0G4HSG0"/>
<dbReference type="SUPFAM" id="SSF53254">
    <property type="entry name" value="Phosphoglycerate mutase-like"/>
    <property type="match status" value="1"/>
</dbReference>
<dbReference type="Pfam" id="PF00328">
    <property type="entry name" value="His_Phos_2"/>
    <property type="match status" value="1"/>
</dbReference>
<dbReference type="PANTHER" id="PTHR11567">
    <property type="entry name" value="ACID PHOSPHATASE-RELATED"/>
    <property type="match status" value="1"/>
</dbReference>
<feature type="signal peptide" evidence="4">
    <location>
        <begin position="1"/>
        <end position="25"/>
    </location>
</feature>
<evidence type="ECO:0000313" key="5">
    <source>
        <dbReference type="EMBL" id="CEM47262.1"/>
    </source>
</evidence>
<dbReference type="VEuPathDB" id="CryptoDB:Cvel_8258"/>
<sequence length="584" mass="64976">MFTKAGTVARLFLLYLLSTCGLVGSSPDGDLPVYCAKDVAASRRVPPLVFRDELNPVLAQVQVFHRHGARTPASPHPCWAGFEEANWSCSLHEKVHVGMDFSPPSPSDQPTNGEVSTQPPDPSAALTPSPVPKAALVVSKIFDGLGPNPSDFVGDCMVGQLLAEGEDQMREIGRHLRDAYVLEVENPEGEPAFFSANLSESGFNLPLGRFKKPPLHLFSSIEIDLYRQDPAWSQNAVFWRSDDVPRVYASGAAMLAELLSLPPAKPGAPEPPGGLPWERRRTTQSLRGVGGGRGSEEDRKKSERGGRTLHDSLFLPPDGGEVIQIPVHIGHINEDWLRGGDQHCDVEGLRLEALNSSAYREFYSDKENVQLRAALSEVLQTDVGEIPFDFEDCLMTFACTDKRPTLPSGLEVGGPLFQSSVEYIDQMWQIQAKHANHRANSLRMYPLVAEMSDLLHQAQYQYSIDPFQLIGRRREEEEGSPRRSLHQVGRYFPDNSPPLVVFSGHDTTIGPLLDVLGLWDGKWPPYASLLLLEMYFTTEGRKFRLIYNGEVVTHRFKGCKDDQSEHLCDVSLSPFLSRERRRVE</sequence>
<keyword evidence="4" id="KW-0732">Signal</keyword>
<dbReference type="GO" id="GO:0016791">
    <property type="term" value="F:phosphatase activity"/>
    <property type="evidence" value="ECO:0007669"/>
    <property type="project" value="TreeGrafter"/>
</dbReference>
<evidence type="ECO:0000256" key="2">
    <source>
        <dbReference type="ARBA" id="ARBA00022801"/>
    </source>
</evidence>
<proteinExistence type="inferred from homology"/>
<feature type="compositionally biased region" description="Polar residues" evidence="3">
    <location>
        <begin position="108"/>
        <end position="118"/>
    </location>
</feature>
<feature type="compositionally biased region" description="Basic and acidic residues" evidence="3">
    <location>
        <begin position="294"/>
        <end position="310"/>
    </location>
</feature>
<protein>
    <submittedName>
        <fullName evidence="5">Uncharacterized protein</fullName>
    </submittedName>
</protein>
<feature type="chain" id="PRO_5005192317" evidence="4">
    <location>
        <begin position="26"/>
        <end position="584"/>
    </location>
</feature>
<evidence type="ECO:0000256" key="1">
    <source>
        <dbReference type="ARBA" id="ARBA00005375"/>
    </source>
</evidence>
<gene>
    <name evidence="5" type="ORF">Cvel_8258</name>
</gene>
<dbReference type="InterPro" id="IPR029033">
    <property type="entry name" value="His_PPase_superfam"/>
</dbReference>
<evidence type="ECO:0000256" key="3">
    <source>
        <dbReference type="SAM" id="MobiDB-lite"/>
    </source>
</evidence>
<dbReference type="PANTHER" id="PTHR11567:SF110">
    <property type="entry name" value="2-PHOSPHOXYLOSE PHOSPHATASE 1"/>
    <property type="match status" value="1"/>
</dbReference>
<feature type="region of interest" description="Disordered" evidence="3">
    <location>
        <begin position="261"/>
        <end position="313"/>
    </location>
</feature>
<accession>A0A0G4HSG0</accession>
<keyword evidence="2" id="KW-0378">Hydrolase</keyword>
<dbReference type="InterPro" id="IPR050645">
    <property type="entry name" value="Histidine_acid_phosphatase"/>
</dbReference>
<dbReference type="EMBL" id="CDMZ01003691">
    <property type="protein sequence ID" value="CEM47262.1"/>
    <property type="molecule type" value="Genomic_DNA"/>
</dbReference>
<organism evidence="5">
    <name type="scientific">Chromera velia CCMP2878</name>
    <dbReference type="NCBI Taxonomy" id="1169474"/>
    <lineage>
        <taxon>Eukaryota</taxon>
        <taxon>Sar</taxon>
        <taxon>Alveolata</taxon>
        <taxon>Colpodellida</taxon>
        <taxon>Chromeraceae</taxon>
        <taxon>Chromera</taxon>
    </lineage>
</organism>
<name>A0A0G4HSG0_9ALVE</name>
<reference evidence="5" key="1">
    <citation type="submission" date="2014-11" db="EMBL/GenBank/DDBJ databases">
        <authorList>
            <person name="Otto D Thomas"/>
            <person name="Naeem Raeece"/>
        </authorList>
    </citation>
    <scope>NUCLEOTIDE SEQUENCE</scope>
</reference>